<gene>
    <name evidence="3" type="ORF">CB5_LOCUS18984</name>
</gene>
<dbReference type="EMBL" id="LR862153">
    <property type="protein sequence ID" value="CAD1835773.1"/>
    <property type="molecule type" value="Genomic_DNA"/>
</dbReference>
<feature type="transmembrane region" description="Helical" evidence="1">
    <location>
        <begin position="30"/>
        <end position="52"/>
    </location>
</feature>
<reference evidence="3" key="1">
    <citation type="submission" date="2020-07" db="EMBL/GenBank/DDBJ databases">
        <authorList>
            <person name="Lin J."/>
        </authorList>
    </citation>
    <scope>NUCLEOTIDE SEQUENCE</scope>
</reference>
<organism evidence="3">
    <name type="scientific">Ananas comosus var. bracteatus</name>
    <name type="common">red pineapple</name>
    <dbReference type="NCBI Taxonomy" id="296719"/>
    <lineage>
        <taxon>Eukaryota</taxon>
        <taxon>Viridiplantae</taxon>
        <taxon>Streptophyta</taxon>
        <taxon>Embryophyta</taxon>
        <taxon>Tracheophyta</taxon>
        <taxon>Spermatophyta</taxon>
        <taxon>Magnoliopsida</taxon>
        <taxon>Liliopsida</taxon>
        <taxon>Poales</taxon>
        <taxon>Bromeliaceae</taxon>
        <taxon>Bromelioideae</taxon>
        <taxon>Ananas</taxon>
    </lineage>
</organism>
<feature type="domain" description="Reverse transcriptase Ty1/copia-type" evidence="2">
    <location>
        <begin position="6"/>
        <end position="101"/>
    </location>
</feature>
<keyword evidence="1" id="KW-0812">Transmembrane</keyword>
<dbReference type="AlphaFoldDB" id="A0A6V7PYE9"/>
<evidence type="ECO:0000256" key="1">
    <source>
        <dbReference type="SAM" id="Phobius"/>
    </source>
</evidence>
<keyword evidence="1" id="KW-0472">Membrane</keyword>
<evidence type="ECO:0000313" key="3">
    <source>
        <dbReference type="EMBL" id="CAD1835773.1"/>
    </source>
</evidence>
<sequence length="114" mass="13183">MWKSSRQGSFKTRFIVKGYAHKPRIDFDEIFSLVVQLAAIQVALAIAVGIDLELKQMDVKMTFLHGDIEKEIYILQFESFVKRRKENLVCRLNKSLYGLKKYQEVGTSDLIPSL</sequence>
<dbReference type="Pfam" id="PF07727">
    <property type="entry name" value="RVT_2"/>
    <property type="match status" value="1"/>
</dbReference>
<evidence type="ECO:0000259" key="2">
    <source>
        <dbReference type="Pfam" id="PF07727"/>
    </source>
</evidence>
<accession>A0A6V7PYE9</accession>
<proteinExistence type="predicted"/>
<keyword evidence="1" id="KW-1133">Transmembrane helix</keyword>
<protein>
    <recommendedName>
        <fullName evidence="2">Reverse transcriptase Ty1/copia-type domain-containing protein</fullName>
    </recommendedName>
</protein>
<dbReference type="InterPro" id="IPR013103">
    <property type="entry name" value="RVT_2"/>
</dbReference>
<name>A0A6V7PYE9_ANACO</name>